<evidence type="ECO:0000313" key="2">
    <source>
        <dbReference type="Proteomes" id="UP000268093"/>
    </source>
</evidence>
<keyword evidence="2" id="KW-1185">Reference proteome</keyword>
<proteinExistence type="predicted"/>
<sequence length="107" mass="12002">MPIHQTFDSLSRLLQFVYGINYRMKLLLAQLREHLEILTRGDHQQILVFDSRSLGGFLVFARGGDAQQTQGISVTSAPSGMVAMEKRAPPCGVENEVIRGELFHECK</sequence>
<organism evidence="1 2">
    <name type="scientific">Jimgerdemannia flammicorona</name>
    <dbReference type="NCBI Taxonomy" id="994334"/>
    <lineage>
        <taxon>Eukaryota</taxon>
        <taxon>Fungi</taxon>
        <taxon>Fungi incertae sedis</taxon>
        <taxon>Mucoromycota</taxon>
        <taxon>Mucoromycotina</taxon>
        <taxon>Endogonomycetes</taxon>
        <taxon>Endogonales</taxon>
        <taxon>Endogonaceae</taxon>
        <taxon>Jimgerdemannia</taxon>
    </lineage>
</organism>
<dbReference type="Proteomes" id="UP000268093">
    <property type="component" value="Unassembled WGS sequence"/>
</dbReference>
<gene>
    <name evidence="1" type="ORF">BC936DRAFT_148325</name>
</gene>
<accession>A0A433D393</accession>
<protein>
    <submittedName>
        <fullName evidence="1">Uncharacterized protein</fullName>
    </submittedName>
</protein>
<dbReference type="EMBL" id="RBNI01007470">
    <property type="protein sequence ID" value="RUP45312.1"/>
    <property type="molecule type" value="Genomic_DNA"/>
</dbReference>
<comment type="caution">
    <text evidence="1">The sequence shown here is derived from an EMBL/GenBank/DDBJ whole genome shotgun (WGS) entry which is preliminary data.</text>
</comment>
<dbReference type="AlphaFoldDB" id="A0A433D393"/>
<reference evidence="1 2" key="1">
    <citation type="journal article" date="2018" name="New Phytol.">
        <title>Phylogenomics of Endogonaceae and evolution of mycorrhizas within Mucoromycota.</title>
        <authorList>
            <person name="Chang Y."/>
            <person name="Desiro A."/>
            <person name="Na H."/>
            <person name="Sandor L."/>
            <person name="Lipzen A."/>
            <person name="Clum A."/>
            <person name="Barry K."/>
            <person name="Grigoriev I.V."/>
            <person name="Martin F.M."/>
            <person name="Stajich J.E."/>
            <person name="Smith M.E."/>
            <person name="Bonito G."/>
            <person name="Spatafora J.W."/>
        </authorList>
    </citation>
    <scope>NUCLEOTIDE SEQUENCE [LARGE SCALE GENOMIC DNA]</scope>
    <source>
        <strain evidence="1 2">GMNB39</strain>
    </source>
</reference>
<name>A0A433D393_9FUNG</name>
<evidence type="ECO:0000313" key="1">
    <source>
        <dbReference type="EMBL" id="RUP45312.1"/>
    </source>
</evidence>